<dbReference type="RefSeq" id="WP_062534186.1">
    <property type="nucleotide sequence ID" value="NZ_CP012678.1"/>
</dbReference>
<proteinExistence type="predicted"/>
<dbReference type="Proteomes" id="UP000059847">
    <property type="component" value="Chromosome"/>
</dbReference>
<dbReference type="OrthoDB" id="6657994at2"/>
<keyword evidence="2" id="KW-1185">Reference proteome</keyword>
<gene>
    <name evidence="1" type="ORF">AOC03_05875</name>
</gene>
<name>A0A0M3V8W9_9GAMM</name>
<sequence length="121" mass="13513">MAAKTVTIDSQDVVFPTLKEAQHYYRKVVEELYHTNLTLSAGQDFEDLKWIYTTYCGYTDSKLASLKATDITGFKGIMAVIQNSGRFVPTECCAVLFADGTQAEFTTDKAIKEIASKQNPR</sequence>
<evidence type="ECO:0000313" key="1">
    <source>
        <dbReference type="EMBL" id="ALF59637.1"/>
    </source>
</evidence>
<protein>
    <submittedName>
        <fullName evidence="1">Uncharacterized protein</fullName>
    </submittedName>
</protein>
<dbReference type="EMBL" id="CP012678">
    <property type="protein sequence ID" value="ALF59637.1"/>
    <property type="molecule type" value="Genomic_DNA"/>
</dbReference>
<reference evidence="1 2" key="1">
    <citation type="submission" date="2015-09" db="EMBL/GenBank/DDBJ databases">
        <title>Complete genome of Psychrobacter urativorans R10.10B.</title>
        <authorList>
            <person name="See-Too W.S."/>
            <person name="Chan K.G."/>
        </authorList>
    </citation>
    <scope>NUCLEOTIDE SEQUENCE [LARGE SCALE GENOMIC DNA]</scope>
    <source>
        <strain evidence="1 2">R10.10B</strain>
    </source>
</reference>
<evidence type="ECO:0000313" key="2">
    <source>
        <dbReference type="Proteomes" id="UP000059847"/>
    </source>
</evidence>
<organism evidence="1 2">
    <name type="scientific">Psychrobacter urativorans</name>
    <dbReference type="NCBI Taxonomy" id="45610"/>
    <lineage>
        <taxon>Bacteria</taxon>
        <taxon>Pseudomonadati</taxon>
        <taxon>Pseudomonadota</taxon>
        <taxon>Gammaproteobacteria</taxon>
        <taxon>Moraxellales</taxon>
        <taxon>Moraxellaceae</taxon>
        <taxon>Psychrobacter</taxon>
    </lineage>
</organism>
<dbReference type="KEGG" id="pur:AOC03_05875"/>
<accession>A0A0M3V8W9</accession>
<dbReference type="AlphaFoldDB" id="A0A0M3V8W9"/>